<name>A0A2M7W278_9BACT</name>
<protein>
    <recommendedName>
        <fullName evidence="3">Toxin-antitoxin system protein</fullName>
    </recommendedName>
</protein>
<proteinExistence type="predicted"/>
<reference evidence="2" key="1">
    <citation type="submission" date="2017-09" db="EMBL/GenBank/DDBJ databases">
        <title>Depth-based differentiation of microbial function through sediment-hosted aquifers and enrichment of novel symbionts in the deep terrestrial subsurface.</title>
        <authorList>
            <person name="Probst A.J."/>
            <person name="Ladd B."/>
            <person name="Jarett J.K."/>
            <person name="Geller-Mcgrath D.E."/>
            <person name="Sieber C.M.K."/>
            <person name="Emerson J.B."/>
            <person name="Anantharaman K."/>
            <person name="Thomas B.C."/>
            <person name="Malmstrom R."/>
            <person name="Stieglmeier M."/>
            <person name="Klingl A."/>
            <person name="Woyke T."/>
            <person name="Ryan C.M."/>
            <person name="Banfield J.F."/>
        </authorList>
    </citation>
    <scope>NUCLEOTIDE SEQUENCE [LARGE SCALE GENOMIC DNA]</scope>
</reference>
<dbReference type="SUPFAM" id="SSF50118">
    <property type="entry name" value="Cell growth inhibitor/plasmid maintenance toxic component"/>
    <property type="match status" value="1"/>
</dbReference>
<dbReference type="Proteomes" id="UP000228952">
    <property type="component" value="Unassembled WGS sequence"/>
</dbReference>
<gene>
    <name evidence="1" type="ORF">COX64_02255</name>
</gene>
<dbReference type="Pfam" id="PF02452">
    <property type="entry name" value="PemK_toxin"/>
    <property type="match status" value="1"/>
</dbReference>
<accession>A0A2M7W278</accession>
<evidence type="ECO:0000313" key="1">
    <source>
        <dbReference type="EMBL" id="PJA14343.1"/>
    </source>
</evidence>
<comment type="caution">
    <text evidence="1">The sequence shown here is derived from an EMBL/GenBank/DDBJ whole genome shotgun (WGS) entry which is preliminary data.</text>
</comment>
<dbReference type="InterPro" id="IPR011067">
    <property type="entry name" value="Plasmid_toxin/cell-grow_inhib"/>
</dbReference>
<evidence type="ECO:0008006" key="3">
    <source>
        <dbReference type="Google" id="ProtNLM"/>
    </source>
</evidence>
<dbReference type="Gene3D" id="2.30.30.110">
    <property type="match status" value="1"/>
</dbReference>
<organism evidence="1 2">
    <name type="scientific">Candidatus Dojkabacteria bacterium CG_4_10_14_0_2_um_filter_Dojkabacteria_WS6_41_15</name>
    <dbReference type="NCBI Taxonomy" id="2014249"/>
    <lineage>
        <taxon>Bacteria</taxon>
        <taxon>Candidatus Dojkabacteria</taxon>
    </lineage>
</organism>
<sequence length="136" mass="15883">MELYHKDFDQWNQKKKALDNTSHIPPKFHNSEIWWLSFGTNIGHEINGKGSNFIRPVLILYKINATGFIGIPLTTKLRADRFTFEISQTAKTSCVVLSQIRYFSATRMWNKLGVIDQKTYRNLNCQMIAIFQELLK</sequence>
<dbReference type="EMBL" id="PFQB01000054">
    <property type="protein sequence ID" value="PJA14343.1"/>
    <property type="molecule type" value="Genomic_DNA"/>
</dbReference>
<evidence type="ECO:0000313" key="2">
    <source>
        <dbReference type="Proteomes" id="UP000228952"/>
    </source>
</evidence>
<dbReference type="AlphaFoldDB" id="A0A2M7W278"/>
<dbReference type="GO" id="GO:0003677">
    <property type="term" value="F:DNA binding"/>
    <property type="evidence" value="ECO:0007669"/>
    <property type="project" value="InterPro"/>
</dbReference>
<dbReference type="InterPro" id="IPR003477">
    <property type="entry name" value="PemK-like"/>
</dbReference>